<dbReference type="Gene3D" id="2.30.110.10">
    <property type="entry name" value="Electron Transport, Fmn-binding Protein, Chain A"/>
    <property type="match status" value="1"/>
</dbReference>
<organism evidence="3 4">
    <name type="scientific">Streptomyces pyxinae</name>
    <dbReference type="NCBI Taxonomy" id="2970734"/>
    <lineage>
        <taxon>Bacteria</taxon>
        <taxon>Bacillati</taxon>
        <taxon>Actinomycetota</taxon>
        <taxon>Actinomycetes</taxon>
        <taxon>Kitasatosporales</taxon>
        <taxon>Streptomycetaceae</taxon>
        <taxon>Streptomyces</taxon>
    </lineage>
</organism>
<accession>A0ABT2CK58</accession>
<feature type="domain" description="Flavin reductase like" evidence="2">
    <location>
        <begin position="15"/>
        <end position="156"/>
    </location>
</feature>
<dbReference type="Pfam" id="PF01613">
    <property type="entry name" value="Flavin_Reduct"/>
    <property type="match status" value="1"/>
</dbReference>
<dbReference type="InterPro" id="IPR050268">
    <property type="entry name" value="NADH-dep_flavin_reductase"/>
</dbReference>
<evidence type="ECO:0000313" key="3">
    <source>
        <dbReference type="EMBL" id="MCS0637814.1"/>
    </source>
</evidence>
<evidence type="ECO:0000256" key="1">
    <source>
        <dbReference type="ARBA" id="ARBA00023002"/>
    </source>
</evidence>
<proteinExistence type="predicted"/>
<keyword evidence="4" id="KW-1185">Reference proteome</keyword>
<name>A0ABT2CK58_9ACTN</name>
<dbReference type="SMART" id="SM00903">
    <property type="entry name" value="Flavin_Reduct"/>
    <property type="match status" value="1"/>
</dbReference>
<dbReference type="SUPFAM" id="SSF50475">
    <property type="entry name" value="FMN-binding split barrel"/>
    <property type="match status" value="1"/>
</dbReference>
<dbReference type="Proteomes" id="UP001431313">
    <property type="component" value="Unassembled WGS sequence"/>
</dbReference>
<dbReference type="InterPro" id="IPR002563">
    <property type="entry name" value="Flavin_Rdtase-like_dom"/>
</dbReference>
<dbReference type="PANTHER" id="PTHR30466:SF1">
    <property type="entry name" value="FMN REDUCTASE (NADH) RUTF"/>
    <property type="match status" value="1"/>
</dbReference>
<dbReference type="EMBL" id="JANUGQ010000016">
    <property type="protein sequence ID" value="MCS0637814.1"/>
    <property type="molecule type" value="Genomic_DNA"/>
</dbReference>
<gene>
    <name evidence="3" type="ORF">NX801_19520</name>
</gene>
<evidence type="ECO:0000259" key="2">
    <source>
        <dbReference type="SMART" id="SM00903"/>
    </source>
</evidence>
<evidence type="ECO:0000313" key="4">
    <source>
        <dbReference type="Proteomes" id="UP001431313"/>
    </source>
</evidence>
<dbReference type="InterPro" id="IPR012349">
    <property type="entry name" value="Split_barrel_FMN-bd"/>
</dbReference>
<keyword evidence="1" id="KW-0560">Oxidoreductase</keyword>
<protein>
    <submittedName>
        <fullName evidence="3">Flavin reductase family protein</fullName>
    </submittedName>
</protein>
<dbReference type="PANTHER" id="PTHR30466">
    <property type="entry name" value="FLAVIN REDUCTASE"/>
    <property type="match status" value="1"/>
</dbReference>
<sequence length="191" mass="19867">MTSPSREQRALRTCLGQFASGVTVVTTSDGVSVHGATVSSFASVSLDPPLVLVSLDRRSRVCQRLGAGGPFGVNVLAAGQRELALHFAGVPDARLAEVRWEGDPEAARLAGAVAYFSCRPWAAYPGGDHVLHLGEVVRFDAPGGDPLVFHSGVLSPHRRPADGIAWTGSLDGPAHGWAHHFGVPPAAGSHA</sequence>
<reference evidence="3" key="1">
    <citation type="submission" date="2022-08" db="EMBL/GenBank/DDBJ databases">
        <authorList>
            <person name="Somphong A."/>
            <person name="Phongsopitanun W."/>
        </authorList>
    </citation>
    <scope>NUCLEOTIDE SEQUENCE</scope>
    <source>
        <strain evidence="3">LP05-1</strain>
    </source>
</reference>
<dbReference type="RefSeq" id="WP_258789060.1">
    <property type="nucleotide sequence ID" value="NZ_JANUGQ010000016.1"/>
</dbReference>
<comment type="caution">
    <text evidence="3">The sequence shown here is derived from an EMBL/GenBank/DDBJ whole genome shotgun (WGS) entry which is preliminary data.</text>
</comment>